<dbReference type="PROSITE" id="PS51892">
    <property type="entry name" value="SUBTILASE"/>
    <property type="match status" value="1"/>
</dbReference>
<keyword evidence="4" id="KW-0720">Serine protease</keyword>
<dbReference type="Gene3D" id="2.60.120.380">
    <property type="match status" value="1"/>
</dbReference>
<feature type="non-terminal residue" evidence="7">
    <location>
        <position position="1"/>
    </location>
</feature>
<dbReference type="InterPro" id="IPR036852">
    <property type="entry name" value="Peptidase_S8/S53_dom_sf"/>
</dbReference>
<sequence length="281" mass="30363">ISEGVDIINHSVGWVNTNFTDGAGVICGITDNARANGILWVNAAGNSAKMHYQDFFLDTDGDDWHEFTPGDETNDIQLTSLAYIYVFLTWNSWPITDQDYDLYLFDDALNLVAWSDDWQTGTQEPTEAIYYIAPADTYKIAVAKYSATGDQKVKIFTFYQDLEYQTAAHSLMAPADATGVMTAVAIDQANWTTGPQESFSSQGPTNDGRTKPDISAPDGVSSFTYGTRGFFGTSASSPHVAGAAALVLSAMPGLSPDELQAYLEGWAVDMGDAGKDSIYGS</sequence>
<evidence type="ECO:0000256" key="4">
    <source>
        <dbReference type="ARBA" id="ARBA00022825"/>
    </source>
</evidence>
<dbReference type="AlphaFoldDB" id="X1HDZ9"/>
<keyword evidence="3" id="KW-0378">Hydrolase</keyword>
<dbReference type="InterPro" id="IPR000209">
    <property type="entry name" value="Peptidase_S8/S53_dom"/>
</dbReference>
<evidence type="ECO:0000313" key="7">
    <source>
        <dbReference type="EMBL" id="GAH55305.1"/>
    </source>
</evidence>
<evidence type="ECO:0000256" key="1">
    <source>
        <dbReference type="ARBA" id="ARBA00011073"/>
    </source>
</evidence>
<organism evidence="7">
    <name type="scientific">marine sediment metagenome</name>
    <dbReference type="NCBI Taxonomy" id="412755"/>
    <lineage>
        <taxon>unclassified sequences</taxon>
        <taxon>metagenomes</taxon>
        <taxon>ecological metagenomes</taxon>
    </lineage>
</organism>
<dbReference type="InterPro" id="IPR023828">
    <property type="entry name" value="Peptidase_S8_Ser-AS"/>
</dbReference>
<dbReference type="Pfam" id="PF00082">
    <property type="entry name" value="Peptidase_S8"/>
    <property type="match status" value="1"/>
</dbReference>
<dbReference type="GO" id="GO:0006508">
    <property type="term" value="P:proteolysis"/>
    <property type="evidence" value="ECO:0007669"/>
    <property type="project" value="UniProtKB-KW"/>
</dbReference>
<dbReference type="PANTHER" id="PTHR43806:SF11">
    <property type="entry name" value="CEREVISIN-RELATED"/>
    <property type="match status" value="1"/>
</dbReference>
<dbReference type="SUPFAM" id="SSF52743">
    <property type="entry name" value="Subtilisin-like"/>
    <property type="match status" value="1"/>
</dbReference>
<feature type="domain" description="Peptidase S8/S53" evidence="6">
    <location>
        <begin position="145"/>
        <end position="280"/>
    </location>
</feature>
<dbReference type="EMBL" id="BARU01022304">
    <property type="protein sequence ID" value="GAH55305.1"/>
    <property type="molecule type" value="Genomic_DNA"/>
</dbReference>
<evidence type="ECO:0000256" key="2">
    <source>
        <dbReference type="ARBA" id="ARBA00022670"/>
    </source>
</evidence>
<evidence type="ECO:0000256" key="3">
    <source>
        <dbReference type="ARBA" id="ARBA00022801"/>
    </source>
</evidence>
<dbReference type="Gene3D" id="3.40.50.200">
    <property type="entry name" value="Peptidase S8/S53 domain"/>
    <property type="match status" value="1"/>
</dbReference>
<feature type="region of interest" description="Disordered" evidence="5">
    <location>
        <begin position="193"/>
        <end position="218"/>
    </location>
</feature>
<feature type="non-terminal residue" evidence="7">
    <location>
        <position position="281"/>
    </location>
</feature>
<accession>X1HDZ9</accession>
<name>X1HDZ9_9ZZZZ</name>
<evidence type="ECO:0000259" key="6">
    <source>
        <dbReference type="Pfam" id="PF00082"/>
    </source>
</evidence>
<evidence type="ECO:0000256" key="5">
    <source>
        <dbReference type="SAM" id="MobiDB-lite"/>
    </source>
</evidence>
<keyword evidence="2" id="KW-0645">Protease</keyword>
<dbReference type="PANTHER" id="PTHR43806">
    <property type="entry name" value="PEPTIDASE S8"/>
    <property type="match status" value="1"/>
</dbReference>
<feature type="compositionally biased region" description="Polar residues" evidence="5">
    <location>
        <begin position="193"/>
        <end position="207"/>
    </location>
</feature>
<dbReference type="GO" id="GO:0004252">
    <property type="term" value="F:serine-type endopeptidase activity"/>
    <property type="evidence" value="ECO:0007669"/>
    <property type="project" value="InterPro"/>
</dbReference>
<reference evidence="7" key="1">
    <citation type="journal article" date="2014" name="Front. Microbiol.">
        <title>High frequency of phylogenetically diverse reductive dehalogenase-homologous genes in deep subseafloor sedimentary metagenomes.</title>
        <authorList>
            <person name="Kawai M."/>
            <person name="Futagami T."/>
            <person name="Toyoda A."/>
            <person name="Takaki Y."/>
            <person name="Nishi S."/>
            <person name="Hori S."/>
            <person name="Arai W."/>
            <person name="Tsubouchi T."/>
            <person name="Morono Y."/>
            <person name="Uchiyama I."/>
            <person name="Ito T."/>
            <person name="Fujiyama A."/>
            <person name="Inagaki F."/>
            <person name="Takami H."/>
        </authorList>
    </citation>
    <scope>NUCLEOTIDE SEQUENCE</scope>
    <source>
        <strain evidence="7">Expedition CK06-06</strain>
    </source>
</reference>
<gene>
    <name evidence="7" type="ORF">S03H2_36365</name>
</gene>
<protein>
    <recommendedName>
        <fullName evidence="6">Peptidase S8/S53 domain-containing protein</fullName>
    </recommendedName>
</protein>
<dbReference type="InterPro" id="IPR050131">
    <property type="entry name" value="Peptidase_S8_subtilisin-like"/>
</dbReference>
<proteinExistence type="inferred from homology"/>
<dbReference type="PROSITE" id="PS00138">
    <property type="entry name" value="SUBTILASE_SER"/>
    <property type="match status" value="1"/>
</dbReference>
<comment type="caution">
    <text evidence="7">The sequence shown here is derived from an EMBL/GenBank/DDBJ whole genome shotgun (WGS) entry which is preliminary data.</text>
</comment>
<comment type="similarity">
    <text evidence="1">Belongs to the peptidase S8 family.</text>
</comment>